<evidence type="ECO:0000256" key="4">
    <source>
        <dbReference type="ARBA" id="ARBA00022884"/>
    </source>
</evidence>
<dbReference type="Proteomes" id="UP000075737">
    <property type="component" value="Unassembled WGS sequence"/>
</dbReference>
<protein>
    <recommendedName>
        <fullName evidence="7 8">Peptidyl-tRNA hydrolase</fullName>
        <shortName evidence="8">Pth</shortName>
        <ecNumber evidence="1 8">3.1.1.29</ecNumber>
    </recommendedName>
</protein>
<comment type="subcellular location">
    <subcellularLocation>
        <location evidence="8">Cytoplasm</location>
    </subcellularLocation>
</comment>
<dbReference type="Pfam" id="PF01195">
    <property type="entry name" value="Pept_tRNA_hydro"/>
    <property type="match status" value="1"/>
</dbReference>
<dbReference type="GO" id="GO:0005737">
    <property type="term" value="C:cytoplasm"/>
    <property type="evidence" value="ECO:0007669"/>
    <property type="project" value="UniProtKB-SubCell"/>
</dbReference>
<feature type="site" description="Discriminates between blocked and unblocked aminoacyl-tRNA" evidence="8">
    <location>
        <position position="9"/>
    </location>
</feature>
<evidence type="ECO:0000256" key="10">
    <source>
        <dbReference type="RuleBase" id="RU004320"/>
    </source>
</evidence>
<dbReference type="OrthoDB" id="9800507at2"/>
<keyword evidence="8" id="KW-0963">Cytoplasm</keyword>
<feature type="binding site" evidence="8">
    <location>
        <position position="64"/>
    </location>
    <ligand>
        <name>tRNA</name>
        <dbReference type="ChEBI" id="CHEBI:17843"/>
    </ligand>
</feature>
<keyword evidence="2 8" id="KW-0820">tRNA-binding</keyword>
<dbReference type="EMBL" id="LOHZ01000022">
    <property type="protein sequence ID" value="KYO67291.1"/>
    <property type="molecule type" value="Genomic_DNA"/>
</dbReference>
<dbReference type="EC" id="3.1.1.29" evidence="1 8"/>
<dbReference type="InterPro" id="IPR018171">
    <property type="entry name" value="Pept_tRNA_hydro_CS"/>
</dbReference>
<dbReference type="PANTHER" id="PTHR17224:SF1">
    <property type="entry name" value="PEPTIDYL-TRNA HYDROLASE"/>
    <property type="match status" value="1"/>
</dbReference>
<evidence type="ECO:0000313" key="11">
    <source>
        <dbReference type="EMBL" id="KYO67291.1"/>
    </source>
</evidence>
<dbReference type="FunFam" id="3.40.50.1470:FF:000001">
    <property type="entry name" value="Peptidyl-tRNA hydrolase"/>
    <property type="match status" value="1"/>
</dbReference>
<comment type="caution">
    <text evidence="8">Lacks conserved residue(s) required for the propagation of feature annotation.</text>
</comment>
<evidence type="ECO:0000256" key="1">
    <source>
        <dbReference type="ARBA" id="ARBA00013260"/>
    </source>
</evidence>
<evidence type="ECO:0000256" key="9">
    <source>
        <dbReference type="RuleBase" id="RU000673"/>
    </source>
</evidence>
<dbReference type="NCBIfam" id="TIGR00447">
    <property type="entry name" value="pth"/>
    <property type="match status" value="1"/>
</dbReference>
<evidence type="ECO:0000256" key="6">
    <source>
        <dbReference type="ARBA" id="ARBA00048707"/>
    </source>
</evidence>
<comment type="caution">
    <text evidence="11">The sequence shown here is derived from an EMBL/GenBank/DDBJ whole genome shotgun (WGS) entry which is preliminary data.</text>
</comment>
<dbReference type="GO" id="GO:0072344">
    <property type="term" value="P:rescue of stalled ribosome"/>
    <property type="evidence" value="ECO:0007669"/>
    <property type="project" value="UniProtKB-UniRule"/>
</dbReference>
<sequence length="189" mass="21142">MHLIAGLGNPGKQYEKTRHNIGFMVLDLIAEELGTVINKIKFKALYSDIYYKEEKLILLKPMTYMNLSGESIKEAVSFYKLPLSSLIVVYDDMDLPLGRIRIKKGGSSGGHKGIESIIYHINSEEFTRVRVGIGKPKPGQDTISHVLGTFQEDEREKAREIIQLAAKAALCVVEKGIENAMNDYNGIKL</sequence>
<evidence type="ECO:0000256" key="7">
    <source>
        <dbReference type="ARBA" id="ARBA00050038"/>
    </source>
</evidence>
<evidence type="ECO:0000256" key="3">
    <source>
        <dbReference type="ARBA" id="ARBA00022801"/>
    </source>
</evidence>
<dbReference type="GO" id="GO:0000049">
    <property type="term" value="F:tRNA binding"/>
    <property type="evidence" value="ECO:0007669"/>
    <property type="project" value="UniProtKB-UniRule"/>
</dbReference>
<accession>A0A161PVZ8</accession>
<comment type="subunit">
    <text evidence="8">Monomer.</text>
</comment>
<reference evidence="11 12" key="1">
    <citation type="submission" date="2015-12" db="EMBL/GenBank/DDBJ databases">
        <title>Draft genome of Thermovenabulum gondwanense isolated from a red thermophilic microbial mat colonisisng an outflow channel of a bore well.</title>
        <authorList>
            <person name="Patel B.K."/>
        </authorList>
    </citation>
    <scope>NUCLEOTIDE SEQUENCE [LARGE SCALE GENOMIC DNA]</scope>
    <source>
        <strain evidence="11 12">R270</strain>
    </source>
</reference>
<evidence type="ECO:0000256" key="2">
    <source>
        <dbReference type="ARBA" id="ARBA00022555"/>
    </source>
</evidence>
<dbReference type="Gene3D" id="3.40.50.1470">
    <property type="entry name" value="Peptidyl-tRNA hydrolase"/>
    <property type="match status" value="1"/>
</dbReference>
<name>A0A161PVZ8_9FIRM</name>
<feature type="site" description="Stabilizes the basic form of H active site to accept a proton" evidence="8">
    <location>
        <position position="91"/>
    </location>
</feature>
<comment type="similarity">
    <text evidence="5 8 10">Belongs to the PTH family.</text>
</comment>
<feature type="binding site" evidence="8">
    <location>
        <position position="14"/>
    </location>
    <ligand>
        <name>tRNA</name>
        <dbReference type="ChEBI" id="CHEBI:17843"/>
    </ligand>
</feature>
<dbReference type="GO" id="GO:0006515">
    <property type="term" value="P:protein quality control for misfolded or incompletely synthesized proteins"/>
    <property type="evidence" value="ECO:0007669"/>
    <property type="project" value="UniProtKB-UniRule"/>
</dbReference>
<dbReference type="PATRIC" id="fig|520767.4.peg.594"/>
<dbReference type="PROSITE" id="PS01195">
    <property type="entry name" value="PEPT_TRNA_HYDROL_1"/>
    <property type="match status" value="1"/>
</dbReference>
<dbReference type="AlphaFoldDB" id="A0A161PVZ8"/>
<organism evidence="11 12">
    <name type="scientific">Thermovenabulum gondwanense</name>
    <dbReference type="NCBI Taxonomy" id="520767"/>
    <lineage>
        <taxon>Bacteria</taxon>
        <taxon>Bacillati</taxon>
        <taxon>Bacillota</taxon>
        <taxon>Clostridia</taxon>
        <taxon>Thermosediminibacterales</taxon>
        <taxon>Thermosediminibacteraceae</taxon>
        <taxon>Thermovenabulum</taxon>
    </lineage>
</organism>
<dbReference type="InterPro" id="IPR036416">
    <property type="entry name" value="Pept_tRNA_hydro_sf"/>
</dbReference>
<dbReference type="CDD" id="cd00462">
    <property type="entry name" value="PTH"/>
    <property type="match status" value="1"/>
</dbReference>
<gene>
    <name evidence="8 11" type="primary">pth</name>
    <name evidence="11" type="ORF">ATZ99_05770</name>
</gene>
<dbReference type="GO" id="GO:0004045">
    <property type="term" value="F:peptidyl-tRNA hydrolase activity"/>
    <property type="evidence" value="ECO:0007669"/>
    <property type="project" value="UniProtKB-UniRule"/>
</dbReference>
<comment type="function">
    <text evidence="8">Catalyzes the release of premature peptidyl moieties from peptidyl-tRNA molecules trapped in stalled 50S ribosomal subunits, and thus maintains levels of free tRNAs and 50S ribosomes.</text>
</comment>
<feature type="binding site" evidence="8">
    <location>
        <position position="66"/>
    </location>
    <ligand>
        <name>tRNA</name>
        <dbReference type="ChEBI" id="CHEBI:17843"/>
    </ligand>
</feature>
<comment type="catalytic activity">
    <reaction evidence="6 8 9">
        <text>an N-acyl-L-alpha-aminoacyl-tRNA + H2O = an N-acyl-L-amino acid + a tRNA + H(+)</text>
        <dbReference type="Rhea" id="RHEA:54448"/>
        <dbReference type="Rhea" id="RHEA-COMP:10123"/>
        <dbReference type="Rhea" id="RHEA-COMP:13883"/>
        <dbReference type="ChEBI" id="CHEBI:15377"/>
        <dbReference type="ChEBI" id="CHEBI:15378"/>
        <dbReference type="ChEBI" id="CHEBI:59874"/>
        <dbReference type="ChEBI" id="CHEBI:78442"/>
        <dbReference type="ChEBI" id="CHEBI:138191"/>
        <dbReference type="EC" id="3.1.1.29"/>
    </reaction>
</comment>
<evidence type="ECO:0000313" key="12">
    <source>
        <dbReference type="Proteomes" id="UP000075737"/>
    </source>
</evidence>
<dbReference type="PANTHER" id="PTHR17224">
    <property type="entry name" value="PEPTIDYL-TRNA HYDROLASE"/>
    <property type="match status" value="1"/>
</dbReference>
<dbReference type="InterPro" id="IPR001328">
    <property type="entry name" value="Pept_tRNA_hydro"/>
</dbReference>
<keyword evidence="3 8" id="KW-0378">Hydrolase</keyword>
<dbReference type="HAMAP" id="MF_00083">
    <property type="entry name" value="Pept_tRNA_hydro_bact"/>
    <property type="match status" value="1"/>
</dbReference>
<keyword evidence="4 8" id="KW-0694">RNA-binding</keyword>
<proteinExistence type="inferred from homology"/>
<comment type="function">
    <text evidence="8">Hydrolyzes ribosome-free peptidyl-tRNAs (with 1 or more amino acids incorporated), which drop off the ribosome during protein synthesis, or as a result of ribosome stalling.</text>
</comment>
<dbReference type="SUPFAM" id="SSF53178">
    <property type="entry name" value="Peptidyl-tRNA hydrolase-like"/>
    <property type="match status" value="1"/>
</dbReference>
<feature type="active site" description="Proton acceptor" evidence="8">
    <location>
        <position position="19"/>
    </location>
</feature>
<evidence type="ECO:0000256" key="8">
    <source>
        <dbReference type="HAMAP-Rule" id="MF_00083"/>
    </source>
</evidence>
<keyword evidence="12" id="KW-1185">Reference proteome</keyword>
<evidence type="ECO:0000256" key="5">
    <source>
        <dbReference type="ARBA" id="ARBA00038063"/>
    </source>
</evidence>
<dbReference type="RefSeq" id="WP_068747748.1">
    <property type="nucleotide sequence ID" value="NZ_LOHZ01000022.1"/>
</dbReference>
<dbReference type="STRING" id="520767.ATZ99_05770"/>